<dbReference type="SUPFAM" id="SSF51735">
    <property type="entry name" value="NAD(P)-binding Rossmann-fold domains"/>
    <property type="match status" value="1"/>
</dbReference>
<dbReference type="CDD" id="cd05198">
    <property type="entry name" value="formate_dh_like"/>
    <property type="match status" value="1"/>
</dbReference>
<gene>
    <name evidence="7" type="ORF">M011DRAFT_398799</name>
</gene>
<evidence type="ECO:0000313" key="7">
    <source>
        <dbReference type="EMBL" id="KAF2749365.1"/>
    </source>
</evidence>
<evidence type="ECO:0000259" key="5">
    <source>
        <dbReference type="Pfam" id="PF00389"/>
    </source>
</evidence>
<accession>A0A6A6VFM7</accession>
<dbReference type="EMBL" id="MU006566">
    <property type="protein sequence ID" value="KAF2749365.1"/>
    <property type="molecule type" value="Genomic_DNA"/>
</dbReference>
<evidence type="ECO:0008006" key="9">
    <source>
        <dbReference type="Google" id="ProtNLM"/>
    </source>
</evidence>
<dbReference type="OrthoDB" id="298012at2759"/>
<dbReference type="Pfam" id="PF02826">
    <property type="entry name" value="2-Hacid_dh_C"/>
    <property type="match status" value="1"/>
</dbReference>
<evidence type="ECO:0000256" key="2">
    <source>
        <dbReference type="ARBA" id="ARBA00023002"/>
    </source>
</evidence>
<evidence type="ECO:0000256" key="1">
    <source>
        <dbReference type="ARBA" id="ARBA00005854"/>
    </source>
</evidence>
<evidence type="ECO:0000313" key="8">
    <source>
        <dbReference type="Proteomes" id="UP000799440"/>
    </source>
</evidence>
<dbReference type="InterPro" id="IPR050418">
    <property type="entry name" value="D-iso_2-hydroxyacid_DH_PdxB"/>
</dbReference>
<dbReference type="Proteomes" id="UP000799440">
    <property type="component" value="Unassembled WGS sequence"/>
</dbReference>
<dbReference type="PANTHER" id="PTHR43761:SF1">
    <property type="entry name" value="D-ISOMER SPECIFIC 2-HYDROXYACID DEHYDROGENASE CATALYTIC DOMAIN-CONTAINING PROTEIN-RELATED"/>
    <property type="match status" value="1"/>
</dbReference>
<dbReference type="PANTHER" id="PTHR43761">
    <property type="entry name" value="D-ISOMER SPECIFIC 2-HYDROXYACID DEHYDROGENASE FAMILY PROTEIN (AFU_ORTHOLOGUE AFUA_1G13630)"/>
    <property type="match status" value="1"/>
</dbReference>
<keyword evidence="8" id="KW-1185">Reference proteome</keyword>
<organism evidence="7 8">
    <name type="scientific">Sporormia fimetaria CBS 119925</name>
    <dbReference type="NCBI Taxonomy" id="1340428"/>
    <lineage>
        <taxon>Eukaryota</taxon>
        <taxon>Fungi</taxon>
        <taxon>Dikarya</taxon>
        <taxon>Ascomycota</taxon>
        <taxon>Pezizomycotina</taxon>
        <taxon>Dothideomycetes</taxon>
        <taxon>Pleosporomycetidae</taxon>
        <taxon>Pleosporales</taxon>
        <taxon>Sporormiaceae</taxon>
        <taxon>Sporormia</taxon>
    </lineage>
</organism>
<dbReference type="AlphaFoldDB" id="A0A6A6VFM7"/>
<dbReference type="GO" id="GO:0016616">
    <property type="term" value="F:oxidoreductase activity, acting on the CH-OH group of donors, NAD or NADP as acceptor"/>
    <property type="evidence" value="ECO:0007669"/>
    <property type="project" value="InterPro"/>
</dbReference>
<name>A0A6A6VFM7_9PLEO</name>
<keyword evidence="2 4" id="KW-0560">Oxidoreductase</keyword>
<protein>
    <recommendedName>
        <fullName evidence="9">Glycerate dehydrogenase</fullName>
    </recommendedName>
</protein>
<dbReference type="Gene3D" id="3.40.50.720">
    <property type="entry name" value="NAD(P)-binding Rossmann-like Domain"/>
    <property type="match status" value="2"/>
</dbReference>
<evidence type="ECO:0000256" key="4">
    <source>
        <dbReference type="RuleBase" id="RU003719"/>
    </source>
</evidence>
<feature type="domain" description="D-isomer specific 2-hydroxyacid dehydrogenase NAD-binding" evidence="6">
    <location>
        <begin position="157"/>
        <end position="314"/>
    </location>
</feature>
<dbReference type="Pfam" id="PF00389">
    <property type="entry name" value="2-Hacid_dh"/>
    <property type="match status" value="1"/>
</dbReference>
<sequence>MHYIIVDLDAVNQPPTPTFNFPPGITYDLIKYQHTLPDEVPSRLSEATIVISTTVRLDASVLSASATPNLVLVAVMATGTDIVDLSAARSRGLRVVNCPAANLDAVSEHAISLYFAARRRTVMLDKMTKMVPSPWAERKSLTSFLRYADGKPPLTCGEEVVGILGYGGLGKRIARLAKGLGMKVLVAKRKGADDGNDTTAGATATSENDVERVSFTQVLRQSTVLVLSLPRDPSTLNLLSTEEFTQMSPYAVVVNIARGGIVDEKAVVEALKGGQIAGYATDVFDKEPPEGAEDSPLLGEEARDLNITVSPHLAWFTQKTLNNLAAILKGTVEAWVEGKPMNIVV</sequence>
<keyword evidence="3" id="KW-0520">NAD</keyword>
<proteinExistence type="inferred from homology"/>
<reference evidence="7" key="1">
    <citation type="journal article" date="2020" name="Stud. Mycol.">
        <title>101 Dothideomycetes genomes: a test case for predicting lifestyles and emergence of pathogens.</title>
        <authorList>
            <person name="Haridas S."/>
            <person name="Albert R."/>
            <person name="Binder M."/>
            <person name="Bloem J."/>
            <person name="Labutti K."/>
            <person name="Salamov A."/>
            <person name="Andreopoulos B."/>
            <person name="Baker S."/>
            <person name="Barry K."/>
            <person name="Bills G."/>
            <person name="Bluhm B."/>
            <person name="Cannon C."/>
            <person name="Castanera R."/>
            <person name="Culley D."/>
            <person name="Daum C."/>
            <person name="Ezra D."/>
            <person name="Gonzalez J."/>
            <person name="Henrissat B."/>
            <person name="Kuo A."/>
            <person name="Liang C."/>
            <person name="Lipzen A."/>
            <person name="Lutzoni F."/>
            <person name="Magnuson J."/>
            <person name="Mondo S."/>
            <person name="Nolan M."/>
            <person name="Ohm R."/>
            <person name="Pangilinan J."/>
            <person name="Park H.-J."/>
            <person name="Ramirez L."/>
            <person name="Alfaro M."/>
            <person name="Sun H."/>
            <person name="Tritt A."/>
            <person name="Yoshinaga Y."/>
            <person name="Zwiers L.-H."/>
            <person name="Turgeon B."/>
            <person name="Goodwin S."/>
            <person name="Spatafora J."/>
            <person name="Crous P."/>
            <person name="Grigoriev I."/>
        </authorList>
    </citation>
    <scope>NUCLEOTIDE SEQUENCE</scope>
    <source>
        <strain evidence="7">CBS 119925</strain>
    </source>
</reference>
<evidence type="ECO:0000259" key="6">
    <source>
        <dbReference type="Pfam" id="PF02826"/>
    </source>
</evidence>
<dbReference type="InterPro" id="IPR006140">
    <property type="entry name" value="D-isomer_DH_NAD-bd"/>
</dbReference>
<dbReference type="SUPFAM" id="SSF52283">
    <property type="entry name" value="Formate/glycerate dehydrogenase catalytic domain-like"/>
    <property type="match status" value="1"/>
</dbReference>
<dbReference type="GO" id="GO:0051287">
    <property type="term" value="F:NAD binding"/>
    <property type="evidence" value="ECO:0007669"/>
    <property type="project" value="InterPro"/>
</dbReference>
<dbReference type="InterPro" id="IPR036291">
    <property type="entry name" value="NAD(P)-bd_dom_sf"/>
</dbReference>
<dbReference type="InterPro" id="IPR006139">
    <property type="entry name" value="D-isomer_2_OHA_DH_cat_dom"/>
</dbReference>
<evidence type="ECO:0000256" key="3">
    <source>
        <dbReference type="ARBA" id="ARBA00023027"/>
    </source>
</evidence>
<feature type="domain" description="D-isomer specific 2-hydroxyacid dehydrogenase catalytic" evidence="5">
    <location>
        <begin position="32"/>
        <end position="344"/>
    </location>
</feature>
<comment type="similarity">
    <text evidence="1 4">Belongs to the D-isomer specific 2-hydroxyacid dehydrogenase family.</text>
</comment>